<evidence type="ECO:0000256" key="5">
    <source>
        <dbReference type="ARBA" id="ARBA00023027"/>
    </source>
</evidence>
<dbReference type="GO" id="GO:0006388">
    <property type="term" value="P:tRNA splicing, via endonucleolytic cleavage and ligation"/>
    <property type="evidence" value="ECO:0007669"/>
    <property type="project" value="TreeGrafter"/>
</dbReference>
<evidence type="ECO:0000256" key="2">
    <source>
        <dbReference type="ARBA" id="ARBA00009836"/>
    </source>
</evidence>
<evidence type="ECO:0000313" key="9">
    <source>
        <dbReference type="Proteomes" id="UP001212152"/>
    </source>
</evidence>
<comment type="caution">
    <text evidence="8">The sequence shown here is derived from an EMBL/GenBank/DDBJ whole genome shotgun (WGS) entry which is preliminary data.</text>
</comment>
<name>A0AAD5TC79_9FUNG</name>
<dbReference type="AlphaFoldDB" id="A0AAD5TC79"/>
<feature type="compositionally biased region" description="Low complexity" evidence="7">
    <location>
        <begin position="1"/>
        <end position="27"/>
    </location>
</feature>
<sequence>MSSYASAAAAGASSSSSSASRPTTSSARGGGGNLRGRGRGGHSGGTTRTAPTAVPTSSPFSNNNASVHSPRAPPPQSQAPRNEGGAGRGRRNRNDDPPDVQLSKALSYILRHGAEKDGIPIRSDGNVLLSDLKRHPRLRTATFDDIKRIVATNAKQRFSLSQDGTSGAWQIRANQGHSLSSAIIQIPMQPILDANSIPAAIHGTTRAAYTLIKSSGGLRPMGRQHIHLATGIPSKDASVISGMRTSAQVLIYVSMARALAAGIEFWRSENGVVLTSGLEGVLGCEFFEKVVDRDGRPI</sequence>
<evidence type="ECO:0000256" key="6">
    <source>
        <dbReference type="ARBA" id="ARBA00047949"/>
    </source>
</evidence>
<gene>
    <name evidence="8" type="ORF">HDU87_000527</name>
</gene>
<dbReference type="SUPFAM" id="SSF56399">
    <property type="entry name" value="ADP-ribosylation"/>
    <property type="match status" value="1"/>
</dbReference>
<evidence type="ECO:0000256" key="3">
    <source>
        <dbReference type="ARBA" id="ARBA00012007"/>
    </source>
</evidence>
<dbReference type="Proteomes" id="UP001212152">
    <property type="component" value="Unassembled WGS sequence"/>
</dbReference>
<feature type="region of interest" description="Disordered" evidence="7">
    <location>
        <begin position="1"/>
        <end position="100"/>
    </location>
</feature>
<dbReference type="PANTHER" id="PTHR12684">
    <property type="entry name" value="PUTATIVE PHOSPHOTRANSFERASE"/>
    <property type="match status" value="1"/>
</dbReference>
<dbReference type="InterPro" id="IPR002745">
    <property type="entry name" value="Ptrans_KptA/Tpt1"/>
</dbReference>
<dbReference type="GO" id="GO:0000215">
    <property type="term" value="F:tRNA 2'-phosphotransferase activity"/>
    <property type="evidence" value="ECO:0007669"/>
    <property type="project" value="UniProtKB-EC"/>
</dbReference>
<dbReference type="Pfam" id="PF01885">
    <property type="entry name" value="PTS_2-RNA"/>
    <property type="match status" value="1"/>
</dbReference>
<feature type="compositionally biased region" description="Polar residues" evidence="7">
    <location>
        <begin position="54"/>
        <end position="67"/>
    </location>
</feature>
<protein>
    <recommendedName>
        <fullName evidence="3">2'-phosphotransferase</fullName>
        <ecNumber evidence="3">2.7.1.160</ecNumber>
    </recommendedName>
</protein>
<evidence type="ECO:0000256" key="7">
    <source>
        <dbReference type="SAM" id="MobiDB-lite"/>
    </source>
</evidence>
<comment type="catalytic activity">
    <reaction evidence="6">
        <text>2'-phospho-[ligated tRNA] + NAD(+) = mature tRNA + ADP-alpha-D-ribose 1'',2''-cyclic phosphate + nicotinamide</text>
        <dbReference type="Rhea" id="RHEA:23324"/>
        <dbReference type="Rhea" id="RHEA-COMP:11106"/>
        <dbReference type="Rhea" id="RHEA-COMP:11107"/>
        <dbReference type="ChEBI" id="CHEBI:17154"/>
        <dbReference type="ChEBI" id="CHEBI:57540"/>
        <dbReference type="ChEBI" id="CHEBI:76596"/>
        <dbReference type="ChEBI" id="CHEBI:82883"/>
        <dbReference type="ChEBI" id="CHEBI:85027"/>
        <dbReference type="EC" id="2.7.1.160"/>
    </reaction>
</comment>
<evidence type="ECO:0000256" key="4">
    <source>
        <dbReference type="ARBA" id="ARBA00022679"/>
    </source>
</evidence>
<comment type="function">
    <text evidence="1">Catalyzes the last step of tRNA splicing, the transfer of the splice junction 2'-phosphate from ligated tRNA to NAD to produce ADP-ribose 1''-2'' cyclic phosphate.</text>
</comment>
<dbReference type="EC" id="2.7.1.160" evidence="3"/>
<proteinExistence type="inferred from homology"/>
<keyword evidence="4" id="KW-0808">Transferase</keyword>
<evidence type="ECO:0000256" key="1">
    <source>
        <dbReference type="ARBA" id="ARBA00003343"/>
    </source>
</evidence>
<comment type="similarity">
    <text evidence="2">Belongs to the KptA/TPT1 family.</text>
</comment>
<dbReference type="Gene3D" id="1.10.10.970">
    <property type="entry name" value="RNA 2'-phosphotransferase, Tpt1/KptA family, N-terminal domain"/>
    <property type="match status" value="1"/>
</dbReference>
<dbReference type="EMBL" id="JADGJQ010000102">
    <property type="protein sequence ID" value="KAJ3170004.1"/>
    <property type="molecule type" value="Genomic_DNA"/>
</dbReference>
<keyword evidence="9" id="KW-1185">Reference proteome</keyword>
<dbReference type="InterPro" id="IPR042080">
    <property type="entry name" value="RNA_2'-PTrans_N"/>
</dbReference>
<dbReference type="InterPro" id="IPR042081">
    <property type="entry name" value="RNA_2'-PTrans_C"/>
</dbReference>
<evidence type="ECO:0000313" key="8">
    <source>
        <dbReference type="EMBL" id="KAJ3170004.1"/>
    </source>
</evidence>
<dbReference type="Gene3D" id="3.20.170.30">
    <property type="match status" value="1"/>
</dbReference>
<reference evidence="8" key="1">
    <citation type="submission" date="2020-05" db="EMBL/GenBank/DDBJ databases">
        <title>Phylogenomic resolution of chytrid fungi.</title>
        <authorList>
            <person name="Stajich J.E."/>
            <person name="Amses K."/>
            <person name="Simmons R."/>
            <person name="Seto K."/>
            <person name="Myers J."/>
            <person name="Bonds A."/>
            <person name="Quandt C.A."/>
            <person name="Barry K."/>
            <person name="Liu P."/>
            <person name="Grigoriev I."/>
            <person name="Longcore J.E."/>
            <person name="James T.Y."/>
        </authorList>
    </citation>
    <scope>NUCLEOTIDE SEQUENCE</scope>
    <source>
        <strain evidence="8">JEL0379</strain>
    </source>
</reference>
<organism evidence="8 9">
    <name type="scientific">Geranomyces variabilis</name>
    <dbReference type="NCBI Taxonomy" id="109894"/>
    <lineage>
        <taxon>Eukaryota</taxon>
        <taxon>Fungi</taxon>
        <taxon>Fungi incertae sedis</taxon>
        <taxon>Chytridiomycota</taxon>
        <taxon>Chytridiomycota incertae sedis</taxon>
        <taxon>Chytridiomycetes</taxon>
        <taxon>Spizellomycetales</taxon>
        <taxon>Powellomycetaceae</taxon>
        <taxon>Geranomyces</taxon>
    </lineage>
</organism>
<dbReference type="PANTHER" id="PTHR12684:SF2">
    <property type="entry name" value="TRNA 2'-PHOSPHOTRANSFERASE 1"/>
    <property type="match status" value="1"/>
</dbReference>
<accession>A0AAD5TC79</accession>
<keyword evidence="5" id="KW-0520">NAD</keyword>